<gene>
    <name evidence="2" type="ORF">COU11_00955</name>
</gene>
<dbReference type="Proteomes" id="UP000229526">
    <property type="component" value="Unassembled WGS sequence"/>
</dbReference>
<comment type="caution">
    <text evidence="2">The sequence shown here is derived from an EMBL/GenBank/DDBJ whole genome shotgun (WGS) entry which is preliminary data.</text>
</comment>
<sequence>MKKSVTKRIKFRKGGTLNRRRMGIGHNGSRGTKNQQITQKRSATVFSSDIKLIKTALNRVN</sequence>
<dbReference type="EMBL" id="PFBD01000008">
    <property type="protein sequence ID" value="PIR87303.1"/>
    <property type="molecule type" value="Genomic_DNA"/>
</dbReference>
<evidence type="ECO:0008006" key="4">
    <source>
        <dbReference type="Google" id="ProtNLM"/>
    </source>
</evidence>
<proteinExistence type="predicted"/>
<dbReference type="InterPro" id="IPR037229">
    <property type="entry name" value="Ribosomal_bL35_sf"/>
</dbReference>
<evidence type="ECO:0000313" key="3">
    <source>
        <dbReference type="Proteomes" id="UP000229526"/>
    </source>
</evidence>
<evidence type="ECO:0000256" key="1">
    <source>
        <dbReference type="SAM" id="MobiDB-lite"/>
    </source>
</evidence>
<dbReference type="SUPFAM" id="SSF143034">
    <property type="entry name" value="L35p-like"/>
    <property type="match status" value="1"/>
</dbReference>
<dbReference type="Gene3D" id="4.10.410.60">
    <property type="match status" value="1"/>
</dbReference>
<accession>A0A2H0ULN6</accession>
<reference evidence="3" key="1">
    <citation type="submission" date="2017-09" db="EMBL/GenBank/DDBJ databases">
        <title>Depth-based differentiation of microbial function through sediment-hosted aquifers and enrichment of novel symbionts in the deep terrestrial subsurface.</title>
        <authorList>
            <person name="Probst A.J."/>
            <person name="Ladd B."/>
            <person name="Jarett J.K."/>
            <person name="Geller-Mcgrath D.E."/>
            <person name="Sieber C.M.K."/>
            <person name="Emerson J.B."/>
            <person name="Anantharaman K."/>
            <person name="Thomas B.C."/>
            <person name="Malmstrom R."/>
            <person name="Stieglmeier M."/>
            <person name="Klingl A."/>
            <person name="Woyke T."/>
            <person name="Ryan C.M."/>
            <person name="Banfield J.F."/>
        </authorList>
    </citation>
    <scope>NUCLEOTIDE SEQUENCE [LARGE SCALE GENOMIC DNA]</scope>
</reference>
<feature type="region of interest" description="Disordered" evidence="1">
    <location>
        <begin position="16"/>
        <end position="41"/>
    </location>
</feature>
<protein>
    <recommendedName>
        <fullName evidence="4">50S ribosomal protein L35</fullName>
    </recommendedName>
</protein>
<feature type="compositionally biased region" description="Polar residues" evidence="1">
    <location>
        <begin position="29"/>
        <end position="41"/>
    </location>
</feature>
<organism evidence="2 3">
    <name type="scientific">Candidatus Harrisonbacteria bacterium CG10_big_fil_rev_8_21_14_0_10_49_15</name>
    <dbReference type="NCBI Taxonomy" id="1974587"/>
    <lineage>
        <taxon>Bacteria</taxon>
        <taxon>Candidatus Harrisoniibacteriota</taxon>
    </lineage>
</organism>
<evidence type="ECO:0000313" key="2">
    <source>
        <dbReference type="EMBL" id="PIR87303.1"/>
    </source>
</evidence>
<name>A0A2H0ULN6_9BACT</name>
<dbReference type="AlphaFoldDB" id="A0A2H0ULN6"/>